<keyword evidence="2" id="KW-1185">Reference proteome</keyword>
<organism evidence="1 2">
    <name type="scientific">Methylorubrum rhodinum</name>
    <dbReference type="NCBI Taxonomy" id="29428"/>
    <lineage>
        <taxon>Bacteria</taxon>
        <taxon>Pseudomonadati</taxon>
        <taxon>Pseudomonadota</taxon>
        <taxon>Alphaproteobacteria</taxon>
        <taxon>Hyphomicrobiales</taxon>
        <taxon>Methylobacteriaceae</taxon>
        <taxon>Methylorubrum</taxon>
    </lineage>
</organism>
<dbReference type="AlphaFoldDB" id="A0A840ZL22"/>
<accession>A0A840ZL22</accession>
<reference evidence="1 2" key="1">
    <citation type="submission" date="2020-08" db="EMBL/GenBank/DDBJ databases">
        <title>Genomic Encyclopedia of Type Strains, Phase IV (KMG-IV): sequencing the most valuable type-strain genomes for metagenomic binning, comparative biology and taxonomic classification.</title>
        <authorList>
            <person name="Goeker M."/>
        </authorList>
    </citation>
    <scope>NUCLEOTIDE SEQUENCE [LARGE SCALE GENOMIC DNA]</scope>
    <source>
        <strain evidence="1 2">DSM 2163</strain>
    </source>
</reference>
<protein>
    <submittedName>
        <fullName evidence="1">Uncharacterized protein</fullName>
    </submittedName>
</protein>
<sequence>MSGLEGGLQGSQRFLEPSFEARFRGHLRMRGMGGRSVEKDQAVLPASMVSTVPVMLRALSDIR</sequence>
<dbReference type="Proteomes" id="UP000583454">
    <property type="component" value="Unassembled WGS sequence"/>
</dbReference>
<name>A0A840ZL22_9HYPH</name>
<proteinExistence type="predicted"/>
<gene>
    <name evidence="1" type="ORF">HNR00_002580</name>
</gene>
<evidence type="ECO:0000313" key="2">
    <source>
        <dbReference type="Proteomes" id="UP000583454"/>
    </source>
</evidence>
<evidence type="ECO:0000313" key="1">
    <source>
        <dbReference type="EMBL" id="MBB5757864.1"/>
    </source>
</evidence>
<dbReference type="EMBL" id="JACHOP010000009">
    <property type="protein sequence ID" value="MBB5757864.1"/>
    <property type="molecule type" value="Genomic_DNA"/>
</dbReference>
<comment type="caution">
    <text evidence="1">The sequence shown here is derived from an EMBL/GenBank/DDBJ whole genome shotgun (WGS) entry which is preliminary data.</text>
</comment>